<reference evidence="1 2" key="1">
    <citation type="journal article" date="2019" name="Nat. Microbiol.">
        <title>Mediterranean grassland soil C-N compound turnover is dependent on rainfall and depth, and is mediated by genomically divergent microorganisms.</title>
        <authorList>
            <person name="Diamond S."/>
            <person name="Andeer P.F."/>
            <person name="Li Z."/>
            <person name="Crits-Christoph A."/>
            <person name="Burstein D."/>
            <person name="Anantharaman K."/>
            <person name="Lane K.R."/>
            <person name="Thomas B.C."/>
            <person name="Pan C."/>
            <person name="Northen T.R."/>
            <person name="Banfield J.F."/>
        </authorList>
    </citation>
    <scope>NUCLEOTIDE SEQUENCE [LARGE SCALE GENOMIC DNA]</scope>
    <source>
        <strain evidence="1">WS_2</strain>
    </source>
</reference>
<dbReference type="AlphaFoldDB" id="A0A538SZU9"/>
<dbReference type="Proteomes" id="UP000317716">
    <property type="component" value="Unassembled WGS sequence"/>
</dbReference>
<organism evidence="1 2">
    <name type="scientific">Eiseniibacteriota bacterium</name>
    <dbReference type="NCBI Taxonomy" id="2212470"/>
    <lineage>
        <taxon>Bacteria</taxon>
        <taxon>Candidatus Eiseniibacteriota</taxon>
    </lineage>
</organism>
<dbReference type="PANTHER" id="PTHR43881:SF5">
    <property type="entry name" value="GAMMA-GLUTAMYLTRANSPEPTIDASE"/>
    <property type="match status" value="1"/>
</dbReference>
<name>A0A538SZU9_UNCEI</name>
<dbReference type="InterPro" id="IPR043137">
    <property type="entry name" value="GGT_ssub_C"/>
</dbReference>
<dbReference type="PRINTS" id="PR01210">
    <property type="entry name" value="GGTRANSPTASE"/>
</dbReference>
<gene>
    <name evidence="1" type="ORF">E6K72_04220</name>
</gene>
<dbReference type="SUPFAM" id="SSF56235">
    <property type="entry name" value="N-terminal nucleophile aminohydrolases (Ntn hydrolases)"/>
    <property type="match status" value="1"/>
</dbReference>
<comment type="caution">
    <text evidence="1">The sequence shown here is derived from an EMBL/GenBank/DDBJ whole genome shotgun (WGS) entry which is preliminary data.</text>
</comment>
<evidence type="ECO:0000313" key="1">
    <source>
        <dbReference type="EMBL" id="TMQ56892.1"/>
    </source>
</evidence>
<dbReference type="Gene3D" id="3.60.20.40">
    <property type="match status" value="1"/>
</dbReference>
<sequence length="430" mass="44694">MSRFARHAVCSPLTLASAIGLDVLRDGGNAVDAAIATNLALAVAYPHMCGVGGDLLAMVWADGALAGLNSSGGLPAAAALPPEGVPERGIGSATVPGAPAGWRALAERFGTRPLRALAAPAIRLAREGVARAPGLARMTEWSRAVLDAEAARIFLADGPVVQPDLARTLEDIEGFYEGPVARRTPPPFTPADFAAHRAEWVEPRRAPFAGVEVCELPPNSRGHLVLEAIRRLEPLDGLRPEDAEFHLRLIRALRAAAPAGDTIYMCVVDGRGMAVSLSQSLFMAFGSGVVVPGTGVLLHNRGAYHTRATYRGGARPVHTLAPAMALGGGRPRLVFGTMGGEAQVQIHLQLLARILVAGEPPERAIAAPRWTFTTAMLLVEAGLPALAPPGLEVTPMPVADLAGHAHAILVEEGGLRAACDPRADGGPVGE</sequence>
<evidence type="ECO:0008006" key="3">
    <source>
        <dbReference type="Google" id="ProtNLM"/>
    </source>
</evidence>
<proteinExistence type="predicted"/>
<dbReference type="EMBL" id="VBOS01000143">
    <property type="protein sequence ID" value="TMQ56892.1"/>
    <property type="molecule type" value="Genomic_DNA"/>
</dbReference>
<dbReference type="InterPro" id="IPR029055">
    <property type="entry name" value="Ntn_hydrolases_N"/>
</dbReference>
<dbReference type="Pfam" id="PF01019">
    <property type="entry name" value="G_glu_transpept"/>
    <property type="match status" value="1"/>
</dbReference>
<protein>
    <recommendedName>
        <fullName evidence="3">Gamma-glutamyltransferase</fullName>
    </recommendedName>
</protein>
<accession>A0A538SZU9</accession>
<evidence type="ECO:0000313" key="2">
    <source>
        <dbReference type="Proteomes" id="UP000317716"/>
    </source>
</evidence>
<dbReference type="PANTHER" id="PTHR43881">
    <property type="entry name" value="GAMMA-GLUTAMYLTRANSPEPTIDASE (AFU_ORTHOLOGUE AFUA_4G13580)"/>
    <property type="match status" value="1"/>
</dbReference>
<dbReference type="InterPro" id="IPR052896">
    <property type="entry name" value="GGT-like_enzyme"/>
</dbReference>